<gene>
    <name evidence="9" type="ORF">GCM10012275_50060</name>
</gene>
<keyword evidence="10" id="KW-1185">Reference proteome</keyword>
<dbReference type="PRINTS" id="PR00463">
    <property type="entry name" value="EP450I"/>
</dbReference>
<evidence type="ECO:0000256" key="1">
    <source>
        <dbReference type="ARBA" id="ARBA00010617"/>
    </source>
</evidence>
<dbReference type="PROSITE" id="PS00086">
    <property type="entry name" value="CYTOCHROME_P450"/>
    <property type="match status" value="1"/>
</dbReference>
<dbReference type="InterPro" id="IPR017972">
    <property type="entry name" value="Cyt_P450_CS"/>
</dbReference>
<dbReference type="PRINTS" id="PR00385">
    <property type="entry name" value="P450"/>
</dbReference>
<dbReference type="InterPro" id="IPR001128">
    <property type="entry name" value="Cyt_P450"/>
</dbReference>
<keyword evidence="6 8" id="KW-0503">Monooxygenase</keyword>
<sequence length="415" mass="46685">MESLSARGDVVRIYLGTMPAYVVTRPELVHRVLVTDADRFTKGIFLEKFRPFFGNGLALSSGDFYRRQRRLVQPAFHRARLARYAETMAAMSGELVDSWRAGQVVDVDRRMQDLAIGVVGRTLFSTELRREDVEEVQRWVPVLLRDGLVRAFSPKLVEKLPIPGNRRFDVAIARVRSIVGDLVAEARAEGRDRGDLLSTLICARDSETGEGMSDEQVHDEVVTLLTAGTETTAVTLAWLFHEIGRHPEVERQLHAEIDEVLAGRPVTFENLPDLTYMRQVVNEVLRVHSPWLLMRRAEVNTAIGDIELPAGTEVAFSPHALHHDARLFPDPERFDPDRWSPDRAESLPRNAFIPFGSGMHNCPGQSFAHAEIAIAVATVAARWRLVPVPGRTVRTKVVAMQFPSQLPMTVVPRRR</sequence>
<evidence type="ECO:0000256" key="5">
    <source>
        <dbReference type="ARBA" id="ARBA00023004"/>
    </source>
</evidence>
<evidence type="ECO:0000256" key="4">
    <source>
        <dbReference type="ARBA" id="ARBA00023002"/>
    </source>
</evidence>
<evidence type="ECO:0000313" key="10">
    <source>
        <dbReference type="Proteomes" id="UP000637578"/>
    </source>
</evidence>
<evidence type="ECO:0000256" key="6">
    <source>
        <dbReference type="ARBA" id="ARBA00023033"/>
    </source>
</evidence>
<dbReference type="CDD" id="cd11049">
    <property type="entry name" value="CYP170A1-like"/>
    <property type="match status" value="1"/>
</dbReference>
<comment type="similarity">
    <text evidence="1 8">Belongs to the cytochrome P450 family.</text>
</comment>
<evidence type="ECO:0000256" key="7">
    <source>
        <dbReference type="PIRSR" id="PIRSR602401-1"/>
    </source>
</evidence>
<proteinExistence type="inferred from homology"/>
<dbReference type="InterPro" id="IPR002401">
    <property type="entry name" value="Cyt_P450_E_grp-I"/>
</dbReference>
<dbReference type="GO" id="GO:0016705">
    <property type="term" value="F:oxidoreductase activity, acting on paired donors, with incorporation or reduction of molecular oxygen"/>
    <property type="evidence" value="ECO:0007669"/>
    <property type="project" value="InterPro"/>
</dbReference>
<keyword evidence="2 7" id="KW-0349">Heme</keyword>
<keyword evidence="4 8" id="KW-0560">Oxidoreductase</keyword>
<organism evidence="9 10">
    <name type="scientific">Longimycelium tulufanense</name>
    <dbReference type="NCBI Taxonomy" id="907463"/>
    <lineage>
        <taxon>Bacteria</taxon>
        <taxon>Bacillati</taxon>
        <taxon>Actinomycetota</taxon>
        <taxon>Actinomycetes</taxon>
        <taxon>Pseudonocardiales</taxon>
        <taxon>Pseudonocardiaceae</taxon>
        <taxon>Longimycelium</taxon>
    </lineage>
</organism>
<keyword evidence="3 7" id="KW-0479">Metal-binding</keyword>
<name>A0A8J3FY56_9PSEU</name>
<reference evidence="9" key="2">
    <citation type="submission" date="2020-09" db="EMBL/GenBank/DDBJ databases">
        <authorList>
            <person name="Sun Q."/>
            <person name="Zhou Y."/>
        </authorList>
    </citation>
    <scope>NUCLEOTIDE SEQUENCE</scope>
    <source>
        <strain evidence="9">CGMCC 4.5737</strain>
    </source>
</reference>
<dbReference type="AlphaFoldDB" id="A0A8J3FY56"/>
<evidence type="ECO:0000256" key="3">
    <source>
        <dbReference type="ARBA" id="ARBA00022723"/>
    </source>
</evidence>
<dbReference type="Proteomes" id="UP000637578">
    <property type="component" value="Unassembled WGS sequence"/>
</dbReference>
<dbReference type="Gene3D" id="1.10.630.10">
    <property type="entry name" value="Cytochrome P450"/>
    <property type="match status" value="1"/>
</dbReference>
<comment type="caution">
    <text evidence="9">The sequence shown here is derived from an EMBL/GenBank/DDBJ whole genome shotgun (WGS) entry which is preliminary data.</text>
</comment>
<dbReference type="Pfam" id="PF00067">
    <property type="entry name" value="p450"/>
    <property type="match status" value="1"/>
</dbReference>
<dbReference type="EMBL" id="BMMK01000030">
    <property type="protein sequence ID" value="GGM73412.1"/>
    <property type="molecule type" value="Genomic_DNA"/>
</dbReference>
<evidence type="ECO:0000256" key="2">
    <source>
        <dbReference type="ARBA" id="ARBA00022617"/>
    </source>
</evidence>
<evidence type="ECO:0000313" key="9">
    <source>
        <dbReference type="EMBL" id="GGM73412.1"/>
    </source>
</evidence>
<keyword evidence="5 7" id="KW-0408">Iron</keyword>
<dbReference type="SUPFAM" id="SSF48264">
    <property type="entry name" value="Cytochrome P450"/>
    <property type="match status" value="1"/>
</dbReference>
<evidence type="ECO:0000256" key="8">
    <source>
        <dbReference type="RuleBase" id="RU000461"/>
    </source>
</evidence>
<dbReference type="InterPro" id="IPR036396">
    <property type="entry name" value="Cyt_P450_sf"/>
</dbReference>
<dbReference type="InterPro" id="IPR050196">
    <property type="entry name" value="Cytochrome_P450_Monoox"/>
</dbReference>
<feature type="binding site" description="axial binding residue" evidence="7">
    <location>
        <position position="362"/>
    </location>
    <ligand>
        <name>heme</name>
        <dbReference type="ChEBI" id="CHEBI:30413"/>
    </ligand>
    <ligandPart>
        <name>Fe</name>
        <dbReference type="ChEBI" id="CHEBI:18248"/>
    </ligandPart>
</feature>
<dbReference type="GO" id="GO:0004497">
    <property type="term" value="F:monooxygenase activity"/>
    <property type="evidence" value="ECO:0007669"/>
    <property type="project" value="UniProtKB-KW"/>
</dbReference>
<reference evidence="9" key="1">
    <citation type="journal article" date="2014" name="Int. J. Syst. Evol. Microbiol.">
        <title>Complete genome sequence of Corynebacterium casei LMG S-19264T (=DSM 44701T), isolated from a smear-ripened cheese.</title>
        <authorList>
            <consortium name="US DOE Joint Genome Institute (JGI-PGF)"/>
            <person name="Walter F."/>
            <person name="Albersmeier A."/>
            <person name="Kalinowski J."/>
            <person name="Ruckert C."/>
        </authorList>
    </citation>
    <scope>NUCLEOTIDE SEQUENCE</scope>
    <source>
        <strain evidence="9">CGMCC 4.5737</strain>
    </source>
</reference>
<comment type="cofactor">
    <cofactor evidence="7">
        <name>heme</name>
        <dbReference type="ChEBI" id="CHEBI:30413"/>
    </cofactor>
</comment>
<dbReference type="PANTHER" id="PTHR24291:SF50">
    <property type="entry name" value="BIFUNCTIONAL ALBAFLAVENONE MONOOXYGENASE_TERPENE SYNTHASE"/>
    <property type="match status" value="1"/>
</dbReference>
<dbReference type="PANTHER" id="PTHR24291">
    <property type="entry name" value="CYTOCHROME P450 FAMILY 4"/>
    <property type="match status" value="1"/>
</dbReference>
<accession>A0A8J3FY56</accession>
<dbReference type="GO" id="GO:0005506">
    <property type="term" value="F:iron ion binding"/>
    <property type="evidence" value="ECO:0007669"/>
    <property type="project" value="InterPro"/>
</dbReference>
<dbReference type="GO" id="GO:0020037">
    <property type="term" value="F:heme binding"/>
    <property type="evidence" value="ECO:0007669"/>
    <property type="project" value="InterPro"/>
</dbReference>
<protein>
    <submittedName>
        <fullName evidence="9">Cytochrome P450</fullName>
    </submittedName>
</protein>